<evidence type="ECO:0000313" key="8">
    <source>
        <dbReference type="EMBL" id="KAK8024247.1"/>
    </source>
</evidence>
<comment type="subcellular location">
    <subcellularLocation>
        <location evidence="1">Membrane</location>
        <topology evidence="1">Multi-pass membrane protein</topology>
    </subcellularLocation>
</comment>
<feature type="transmembrane region" description="Helical" evidence="7">
    <location>
        <begin position="111"/>
        <end position="131"/>
    </location>
</feature>
<keyword evidence="6 7" id="KW-0472">Membrane</keyword>
<dbReference type="PANTHER" id="PTHR23501">
    <property type="entry name" value="MAJOR FACILITATOR SUPERFAMILY"/>
    <property type="match status" value="1"/>
</dbReference>
<evidence type="ECO:0000256" key="1">
    <source>
        <dbReference type="ARBA" id="ARBA00004141"/>
    </source>
</evidence>
<dbReference type="SUPFAM" id="SSF103473">
    <property type="entry name" value="MFS general substrate transporter"/>
    <property type="match status" value="1"/>
</dbReference>
<organism evidence="8 9">
    <name type="scientific">Apiospora rasikravindrae</name>
    <dbReference type="NCBI Taxonomy" id="990691"/>
    <lineage>
        <taxon>Eukaryota</taxon>
        <taxon>Fungi</taxon>
        <taxon>Dikarya</taxon>
        <taxon>Ascomycota</taxon>
        <taxon>Pezizomycotina</taxon>
        <taxon>Sordariomycetes</taxon>
        <taxon>Xylariomycetidae</taxon>
        <taxon>Amphisphaeriales</taxon>
        <taxon>Apiosporaceae</taxon>
        <taxon>Apiospora</taxon>
    </lineage>
</organism>
<dbReference type="PANTHER" id="PTHR23501:SF12">
    <property type="entry name" value="MAJOR FACILITATOR SUPERFAMILY (MFS) PROFILE DOMAIN-CONTAINING PROTEIN-RELATED"/>
    <property type="match status" value="1"/>
</dbReference>
<reference evidence="8 9" key="1">
    <citation type="submission" date="2023-01" db="EMBL/GenBank/DDBJ databases">
        <title>Analysis of 21 Apiospora genomes using comparative genomics revels a genus with tremendous synthesis potential of carbohydrate active enzymes and secondary metabolites.</title>
        <authorList>
            <person name="Sorensen T."/>
        </authorList>
    </citation>
    <scope>NUCLEOTIDE SEQUENCE [LARGE SCALE GENOMIC DNA]</scope>
    <source>
        <strain evidence="8 9">CBS 33761</strain>
    </source>
</reference>
<keyword evidence="3" id="KW-0813">Transport</keyword>
<feature type="transmembrane region" description="Helical" evidence="7">
    <location>
        <begin position="248"/>
        <end position="270"/>
    </location>
</feature>
<keyword evidence="4 7" id="KW-0812">Transmembrane</keyword>
<comment type="caution">
    <text evidence="8">The sequence shown here is derived from an EMBL/GenBank/DDBJ whole genome shotgun (WGS) entry which is preliminary data.</text>
</comment>
<accession>A0ABR1S3F8</accession>
<evidence type="ECO:0000256" key="2">
    <source>
        <dbReference type="ARBA" id="ARBA00007520"/>
    </source>
</evidence>
<dbReference type="Pfam" id="PF07690">
    <property type="entry name" value="MFS_1"/>
    <property type="match status" value="1"/>
</dbReference>
<dbReference type="Proteomes" id="UP001444661">
    <property type="component" value="Unassembled WGS sequence"/>
</dbReference>
<dbReference type="InterPro" id="IPR011701">
    <property type="entry name" value="MFS"/>
</dbReference>
<keyword evidence="9" id="KW-1185">Reference proteome</keyword>
<feature type="transmembrane region" description="Helical" evidence="7">
    <location>
        <begin position="385"/>
        <end position="405"/>
    </location>
</feature>
<feature type="transmembrane region" description="Helical" evidence="7">
    <location>
        <begin position="73"/>
        <end position="91"/>
    </location>
</feature>
<evidence type="ECO:0000313" key="9">
    <source>
        <dbReference type="Proteomes" id="UP001444661"/>
    </source>
</evidence>
<name>A0ABR1S3F8_9PEZI</name>
<feature type="transmembrane region" description="Helical" evidence="7">
    <location>
        <begin position="143"/>
        <end position="162"/>
    </location>
</feature>
<dbReference type="Gene3D" id="1.20.1250.20">
    <property type="entry name" value="MFS general substrate transporter like domains"/>
    <property type="match status" value="1"/>
</dbReference>
<protein>
    <submittedName>
        <fullName evidence="8">Major facilitator superfamily protein</fullName>
    </submittedName>
</protein>
<feature type="transmembrane region" description="Helical" evidence="7">
    <location>
        <begin position="411"/>
        <end position="435"/>
    </location>
</feature>
<feature type="transmembrane region" description="Helical" evidence="7">
    <location>
        <begin position="447"/>
        <end position="472"/>
    </location>
</feature>
<feature type="transmembrane region" description="Helical" evidence="7">
    <location>
        <begin position="518"/>
        <end position="543"/>
    </location>
</feature>
<gene>
    <name evidence="8" type="ORF">PG993_012313</name>
</gene>
<evidence type="ECO:0000256" key="7">
    <source>
        <dbReference type="SAM" id="Phobius"/>
    </source>
</evidence>
<feature type="transmembrane region" description="Helical" evidence="7">
    <location>
        <begin position="355"/>
        <end position="373"/>
    </location>
</feature>
<proteinExistence type="inferred from homology"/>
<keyword evidence="5 7" id="KW-1133">Transmembrane helix</keyword>
<feature type="transmembrane region" description="Helical" evidence="7">
    <location>
        <begin position="323"/>
        <end position="349"/>
    </location>
</feature>
<feature type="transmembrane region" description="Helical" evidence="7">
    <location>
        <begin position="200"/>
        <end position="228"/>
    </location>
</feature>
<feature type="transmembrane region" description="Helical" evidence="7">
    <location>
        <begin position="168"/>
        <end position="188"/>
    </location>
</feature>
<dbReference type="EMBL" id="JAQQWK010000011">
    <property type="protein sequence ID" value="KAK8024247.1"/>
    <property type="molecule type" value="Genomic_DNA"/>
</dbReference>
<evidence type="ECO:0000256" key="4">
    <source>
        <dbReference type="ARBA" id="ARBA00022692"/>
    </source>
</evidence>
<sequence length="558" mass="59264">MSNLRVSMPSSRYFFEKTPGVFISRANLIAQTPEEELEADKILQLASGDSREYGVYYDPSSEANLSRGKIAKWQWVLVHLSCCFSTLLAGYDMSSLAVTQVFIFDAFPNVQLIFCIAAASSLGCCCSAPLLRHFMDMVDLRKFRVSSALLFLAGSLVAGTATKVEVLIIGRVLTGVAIGGLQISLMTYNALLATPRELSWLHLASGIGYAIGLVLGVSIAVVFTIWRWVRLPSLDASRDHSLKLQNQVFFLGGTIAAIVAVLSALSYPSVTVQPEDKILRAMADVDWVGGILHSLFNGTASGSPGDRILPMGVLRNRIGLSSLFVVAATAGSFSIMVYGIALFCAFARGEEAKQIAAHLLPAVGCFGVASLLAKPILQAVRRPAVLYLCGGICVSAGSGALMWITVHTSPIIVVGLSCLLGSSLGLMSALSMPVLEANLPSHLRNGVSICIVMVTHTFTTLPLALSGCIYLNRGYHNLLQAAGDLQIPNAEAQQALAGLRAPWLNTTMSGIPISVLEAASASIMGIFAIGIAAGVAMMAAGFIDGFRPWPLHVSIQER</sequence>
<evidence type="ECO:0000256" key="3">
    <source>
        <dbReference type="ARBA" id="ARBA00022448"/>
    </source>
</evidence>
<evidence type="ECO:0000256" key="6">
    <source>
        <dbReference type="ARBA" id="ARBA00023136"/>
    </source>
</evidence>
<dbReference type="InterPro" id="IPR036259">
    <property type="entry name" value="MFS_trans_sf"/>
</dbReference>
<comment type="similarity">
    <text evidence="2">Belongs to the major facilitator superfamily. TCR/Tet family.</text>
</comment>
<evidence type="ECO:0000256" key="5">
    <source>
        <dbReference type="ARBA" id="ARBA00022989"/>
    </source>
</evidence>